<proteinExistence type="predicted"/>
<evidence type="ECO:0000259" key="5">
    <source>
        <dbReference type="PROSITE" id="PS51464"/>
    </source>
</evidence>
<dbReference type="Pfam" id="PF01380">
    <property type="entry name" value="SIS"/>
    <property type="match status" value="1"/>
</dbReference>
<sequence length="278" mass="31052">MHDHSHHSLKPSIQIEQHKHHFTKSEQKIVHYILTNHENIIYDSLTELSENSEVAEATALRFFRKIGFSGFQAFKLAYAHEQTYRQQESALDYVDQIKANMVTAIEESYHLVDQTQLDQAVKLINSSNDIVVFGIGASGIAALDMQNRLMRIGKNIEVITDTHAQIMRATSSKADTVIIAISLTGSTKEIIDNITIAKNKGASIVALTNYSKSPLTKLADIVLLSSAKENPLDRGSLVSKISQLYLIDLICTGITILNSEEAERIKREITENTTNKLF</sequence>
<evidence type="ECO:0000313" key="7">
    <source>
        <dbReference type="Proteomes" id="UP000199300"/>
    </source>
</evidence>
<dbReference type="InterPro" id="IPR047640">
    <property type="entry name" value="RpiR-like"/>
</dbReference>
<evidence type="ECO:0000256" key="3">
    <source>
        <dbReference type="ARBA" id="ARBA00023163"/>
    </source>
</evidence>
<dbReference type="AlphaFoldDB" id="A0A1H8MKJ4"/>
<dbReference type="GO" id="GO:0003700">
    <property type="term" value="F:DNA-binding transcription factor activity"/>
    <property type="evidence" value="ECO:0007669"/>
    <property type="project" value="InterPro"/>
</dbReference>
<evidence type="ECO:0000256" key="2">
    <source>
        <dbReference type="ARBA" id="ARBA00023125"/>
    </source>
</evidence>
<reference evidence="6 7" key="1">
    <citation type="submission" date="2016-10" db="EMBL/GenBank/DDBJ databases">
        <authorList>
            <person name="de Groot N.N."/>
        </authorList>
    </citation>
    <scope>NUCLEOTIDE SEQUENCE [LARGE SCALE GENOMIC DNA]</scope>
    <source>
        <strain evidence="6 7">CGMCC 1.10434</strain>
    </source>
</reference>
<gene>
    <name evidence="6" type="ORF">SAMN04488134_104182</name>
</gene>
<accession>A0A1H8MKJ4</accession>
<dbReference type="Gene3D" id="1.10.10.10">
    <property type="entry name" value="Winged helix-like DNA-binding domain superfamily/Winged helix DNA-binding domain"/>
    <property type="match status" value="1"/>
</dbReference>
<dbReference type="GO" id="GO:1901135">
    <property type="term" value="P:carbohydrate derivative metabolic process"/>
    <property type="evidence" value="ECO:0007669"/>
    <property type="project" value="InterPro"/>
</dbReference>
<dbReference type="EMBL" id="FODJ01000004">
    <property type="protein sequence ID" value="SEO17666.1"/>
    <property type="molecule type" value="Genomic_DNA"/>
</dbReference>
<dbReference type="InterPro" id="IPR009057">
    <property type="entry name" value="Homeodomain-like_sf"/>
</dbReference>
<keyword evidence="1" id="KW-0805">Transcription regulation</keyword>
<keyword evidence="2" id="KW-0238">DNA-binding</keyword>
<evidence type="ECO:0000256" key="1">
    <source>
        <dbReference type="ARBA" id="ARBA00023015"/>
    </source>
</evidence>
<dbReference type="PROSITE" id="PS51071">
    <property type="entry name" value="HTH_RPIR"/>
    <property type="match status" value="1"/>
</dbReference>
<dbReference type="Proteomes" id="UP000199300">
    <property type="component" value="Unassembled WGS sequence"/>
</dbReference>
<dbReference type="Pfam" id="PF01418">
    <property type="entry name" value="HTH_6"/>
    <property type="match status" value="1"/>
</dbReference>
<dbReference type="SUPFAM" id="SSF53697">
    <property type="entry name" value="SIS domain"/>
    <property type="match status" value="1"/>
</dbReference>
<keyword evidence="7" id="KW-1185">Reference proteome</keyword>
<dbReference type="InterPro" id="IPR001347">
    <property type="entry name" value="SIS_dom"/>
</dbReference>
<evidence type="ECO:0000259" key="4">
    <source>
        <dbReference type="PROSITE" id="PS51071"/>
    </source>
</evidence>
<dbReference type="STRING" id="872970.SAMN04488134_104182"/>
<dbReference type="InterPro" id="IPR036388">
    <property type="entry name" value="WH-like_DNA-bd_sf"/>
</dbReference>
<feature type="domain" description="HTH rpiR-type" evidence="4">
    <location>
        <begin position="9"/>
        <end position="85"/>
    </location>
</feature>
<dbReference type="RefSeq" id="WP_091496661.1">
    <property type="nucleotide sequence ID" value="NZ_FODJ01000004.1"/>
</dbReference>
<organism evidence="6 7">
    <name type="scientific">Amphibacillus marinus</name>
    <dbReference type="NCBI Taxonomy" id="872970"/>
    <lineage>
        <taxon>Bacteria</taxon>
        <taxon>Bacillati</taxon>
        <taxon>Bacillota</taxon>
        <taxon>Bacilli</taxon>
        <taxon>Bacillales</taxon>
        <taxon>Bacillaceae</taxon>
        <taxon>Amphibacillus</taxon>
    </lineage>
</organism>
<protein>
    <submittedName>
        <fullName evidence="6">Transcriptional regulator, RpiR family</fullName>
    </submittedName>
</protein>
<evidence type="ECO:0000313" key="6">
    <source>
        <dbReference type="EMBL" id="SEO17666.1"/>
    </source>
</evidence>
<dbReference type="SUPFAM" id="SSF46689">
    <property type="entry name" value="Homeodomain-like"/>
    <property type="match status" value="1"/>
</dbReference>
<dbReference type="InterPro" id="IPR000281">
    <property type="entry name" value="HTH_RpiR"/>
</dbReference>
<keyword evidence="3" id="KW-0804">Transcription</keyword>
<dbReference type="GO" id="GO:0097367">
    <property type="term" value="F:carbohydrate derivative binding"/>
    <property type="evidence" value="ECO:0007669"/>
    <property type="project" value="InterPro"/>
</dbReference>
<name>A0A1H8MKJ4_9BACI</name>
<feature type="domain" description="SIS" evidence="5">
    <location>
        <begin position="120"/>
        <end position="260"/>
    </location>
</feature>
<dbReference type="GO" id="GO:0003677">
    <property type="term" value="F:DNA binding"/>
    <property type="evidence" value="ECO:0007669"/>
    <property type="project" value="UniProtKB-KW"/>
</dbReference>
<dbReference type="CDD" id="cd05013">
    <property type="entry name" value="SIS_RpiR"/>
    <property type="match status" value="1"/>
</dbReference>
<dbReference type="Gene3D" id="3.40.50.10490">
    <property type="entry name" value="Glucose-6-phosphate isomerase like protein, domain 1"/>
    <property type="match status" value="1"/>
</dbReference>
<dbReference type="InterPro" id="IPR035472">
    <property type="entry name" value="RpiR-like_SIS"/>
</dbReference>
<dbReference type="InterPro" id="IPR046348">
    <property type="entry name" value="SIS_dom_sf"/>
</dbReference>
<dbReference type="PANTHER" id="PTHR30514:SF1">
    <property type="entry name" value="HTH-TYPE TRANSCRIPTIONAL REGULATOR HEXR-RELATED"/>
    <property type="match status" value="1"/>
</dbReference>
<dbReference type="PROSITE" id="PS51464">
    <property type="entry name" value="SIS"/>
    <property type="match status" value="1"/>
</dbReference>
<dbReference type="PANTHER" id="PTHR30514">
    <property type="entry name" value="GLUCOKINASE"/>
    <property type="match status" value="1"/>
</dbReference>
<dbReference type="OrthoDB" id="3684496at2"/>